<feature type="active site" description="Nucleophile" evidence="6">
    <location>
        <position position="386"/>
    </location>
</feature>
<keyword evidence="2 6" id="KW-0489">Methyltransferase</keyword>
<dbReference type="InterPro" id="IPR001678">
    <property type="entry name" value="MeTrfase_RsmB-F_NOP2_dom"/>
</dbReference>
<organism evidence="8 9">
    <name type="scientific">Demequina lutea</name>
    <dbReference type="NCBI Taxonomy" id="431489"/>
    <lineage>
        <taxon>Bacteria</taxon>
        <taxon>Bacillati</taxon>
        <taxon>Actinomycetota</taxon>
        <taxon>Actinomycetes</taxon>
        <taxon>Micrococcales</taxon>
        <taxon>Demequinaceae</taxon>
        <taxon>Demequina</taxon>
    </lineage>
</organism>
<dbReference type="InterPro" id="IPR018314">
    <property type="entry name" value="RsmB/NOL1/NOP2-like_CS"/>
</dbReference>
<dbReference type="EMBL" id="JACBZO010000001">
    <property type="protein sequence ID" value="NYI41385.1"/>
    <property type="molecule type" value="Genomic_DNA"/>
</dbReference>
<sequence>MSTSARKAALACVLAVVEDDAYANIAMSTIVREAGLSQRDAAFATELAYGSLRMSGFYDEVISVASGREPSSLEATVRAVLWIGAHQALDMSTPPHATVSESVDLAKHGGAARASGLVNAVMRRITERTREEWVSAVAPGNGITDLSIRTSHPEWIVAELEASLAARGRSGELEALLDSHNDAAAVTLASRPGLIDRDALASQSGGTATEYSPYGVVLKAGSPGKVAAVRDGAAGVQDEGSQLVAAALASAAARPASAQERWLDACAGPGGKTALLGALAAERGATLAALELHPHRATLVRDNVRSLPRGVVDVHVGDATEWNGGPFDRILVDAPCTGLGALRRRPEARWRRSPEDLRELTDLQTRILAHSATRLAPGGVIAYVTCSPVLAETREIVEASGLEQLDARAALADVTGTGLEAWGQGPDVQLWTHAHGTDSMYLALLTAPDGR</sequence>
<gene>
    <name evidence="8" type="ORF">BKA03_001504</name>
</gene>
<feature type="binding site" evidence="6">
    <location>
        <position position="291"/>
    </location>
    <ligand>
        <name>S-adenosyl-L-methionine</name>
        <dbReference type="ChEBI" id="CHEBI:59789"/>
    </ligand>
</feature>
<comment type="similarity">
    <text evidence="1 6">Belongs to the class I-like SAM-binding methyltransferase superfamily. RsmB/NOP family.</text>
</comment>
<dbReference type="InterPro" id="IPR023267">
    <property type="entry name" value="RCMT"/>
</dbReference>
<evidence type="ECO:0000256" key="3">
    <source>
        <dbReference type="ARBA" id="ARBA00022679"/>
    </source>
</evidence>
<keyword evidence="3 6" id="KW-0808">Transferase</keyword>
<dbReference type="Pfam" id="PF01189">
    <property type="entry name" value="Methyltr_RsmB-F"/>
    <property type="match status" value="1"/>
</dbReference>
<evidence type="ECO:0000256" key="6">
    <source>
        <dbReference type="PROSITE-ProRule" id="PRU01023"/>
    </source>
</evidence>
<evidence type="ECO:0000256" key="5">
    <source>
        <dbReference type="ARBA" id="ARBA00022884"/>
    </source>
</evidence>
<dbReference type="SUPFAM" id="SSF48013">
    <property type="entry name" value="NusB-like"/>
    <property type="match status" value="1"/>
</dbReference>
<dbReference type="GO" id="GO:0003723">
    <property type="term" value="F:RNA binding"/>
    <property type="evidence" value="ECO:0007669"/>
    <property type="project" value="UniProtKB-UniRule"/>
</dbReference>
<comment type="caution">
    <text evidence="8">The sequence shown here is derived from an EMBL/GenBank/DDBJ whole genome shotgun (WGS) entry which is preliminary data.</text>
</comment>
<accession>A0A7Z0CK59</accession>
<evidence type="ECO:0000256" key="2">
    <source>
        <dbReference type="ARBA" id="ARBA00022603"/>
    </source>
</evidence>
<dbReference type="PANTHER" id="PTHR22807">
    <property type="entry name" value="NOP2 YEAST -RELATED NOL1/NOP2/FMU SUN DOMAIN-CONTAINING"/>
    <property type="match status" value="1"/>
</dbReference>
<dbReference type="InterPro" id="IPR029063">
    <property type="entry name" value="SAM-dependent_MTases_sf"/>
</dbReference>
<dbReference type="InterPro" id="IPR035926">
    <property type="entry name" value="NusB-like_sf"/>
</dbReference>
<dbReference type="PRINTS" id="PR02008">
    <property type="entry name" value="RCMTFAMILY"/>
</dbReference>
<dbReference type="Gene3D" id="1.10.940.10">
    <property type="entry name" value="NusB-like"/>
    <property type="match status" value="1"/>
</dbReference>
<dbReference type="Pfam" id="PF01029">
    <property type="entry name" value="NusB"/>
    <property type="match status" value="1"/>
</dbReference>
<feature type="binding site" evidence="6">
    <location>
        <position position="333"/>
    </location>
    <ligand>
        <name>S-adenosyl-L-methionine</name>
        <dbReference type="ChEBI" id="CHEBI:59789"/>
    </ligand>
</feature>
<evidence type="ECO:0000256" key="4">
    <source>
        <dbReference type="ARBA" id="ARBA00022691"/>
    </source>
</evidence>
<dbReference type="CDD" id="cd02440">
    <property type="entry name" value="AdoMet_MTases"/>
    <property type="match status" value="1"/>
</dbReference>
<dbReference type="RefSeq" id="WP_179397788.1">
    <property type="nucleotide sequence ID" value="NZ_JACBZO010000001.1"/>
</dbReference>
<dbReference type="AlphaFoldDB" id="A0A7Z0CK59"/>
<evidence type="ECO:0000313" key="8">
    <source>
        <dbReference type="EMBL" id="NYI41385.1"/>
    </source>
</evidence>
<evidence type="ECO:0000256" key="1">
    <source>
        <dbReference type="ARBA" id="ARBA00007494"/>
    </source>
</evidence>
<dbReference type="PROSITE" id="PS51686">
    <property type="entry name" value="SAM_MT_RSMB_NOP"/>
    <property type="match status" value="1"/>
</dbReference>
<keyword evidence="4 6" id="KW-0949">S-adenosyl-L-methionine</keyword>
<dbReference type="PANTHER" id="PTHR22807:SF53">
    <property type="entry name" value="RIBOSOMAL RNA SMALL SUBUNIT METHYLTRANSFERASE B-RELATED"/>
    <property type="match status" value="1"/>
</dbReference>
<keyword evidence="9" id="KW-1185">Reference proteome</keyword>
<dbReference type="Proteomes" id="UP000547973">
    <property type="component" value="Unassembled WGS sequence"/>
</dbReference>
<feature type="binding site" evidence="6">
    <location>
        <begin position="266"/>
        <end position="272"/>
    </location>
    <ligand>
        <name>S-adenosyl-L-methionine</name>
        <dbReference type="ChEBI" id="CHEBI:59789"/>
    </ligand>
</feature>
<comment type="caution">
    <text evidence="6">Lacks conserved residue(s) required for the propagation of feature annotation.</text>
</comment>
<evidence type="ECO:0000313" key="9">
    <source>
        <dbReference type="Proteomes" id="UP000547973"/>
    </source>
</evidence>
<proteinExistence type="inferred from homology"/>
<reference evidence="8 9" key="1">
    <citation type="submission" date="2020-07" db="EMBL/GenBank/DDBJ databases">
        <title>Sequencing the genomes of 1000 actinobacteria strains.</title>
        <authorList>
            <person name="Klenk H.-P."/>
        </authorList>
    </citation>
    <scope>NUCLEOTIDE SEQUENCE [LARGE SCALE GENOMIC DNA]</scope>
    <source>
        <strain evidence="8 9">DSM 19970</strain>
    </source>
</reference>
<dbReference type="PROSITE" id="PS01153">
    <property type="entry name" value="NOL1_NOP2_SUN"/>
    <property type="match status" value="1"/>
</dbReference>
<dbReference type="GO" id="GO:0008173">
    <property type="term" value="F:RNA methyltransferase activity"/>
    <property type="evidence" value="ECO:0007669"/>
    <property type="project" value="InterPro"/>
</dbReference>
<dbReference type="SUPFAM" id="SSF53335">
    <property type="entry name" value="S-adenosyl-L-methionine-dependent methyltransferases"/>
    <property type="match status" value="1"/>
</dbReference>
<dbReference type="EC" id="2.1.1.176" evidence="8"/>
<evidence type="ECO:0000259" key="7">
    <source>
        <dbReference type="PROSITE" id="PS51686"/>
    </source>
</evidence>
<dbReference type="InterPro" id="IPR006027">
    <property type="entry name" value="NusB_RsmB_TIM44"/>
</dbReference>
<dbReference type="GO" id="GO:0006355">
    <property type="term" value="P:regulation of DNA-templated transcription"/>
    <property type="evidence" value="ECO:0007669"/>
    <property type="project" value="InterPro"/>
</dbReference>
<feature type="domain" description="SAM-dependent MTase RsmB/NOP-type" evidence="7">
    <location>
        <begin position="159"/>
        <end position="448"/>
    </location>
</feature>
<name>A0A7Z0CK59_9MICO</name>
<protein>
    <submittedName>
        <fullName evidence="8">16S rRNA (Cytosine967-C5)-methyltransferase</fullName>
        <ecNumber evidence="8">2.1.1.176</ecNumber>
    </submittedName>
</protein>
<dbReference type="InterPro" id="IPR049560">
    <property type="entry name" value="MeTrfase_RsmB-F_NOP2_cat"/>
</dbReference>
<dbReference type="GO" id="GO:0001510">
    <property type="term" value="P:RNA methylation"/>
    <property type="evidence" value="ECO:0007669"/>
    <property type="project" value="InterPro"/>
</dbReference>
<dbReference type="Gene3D" id="3.40.50.150">
    <property type="entry name" value="Vaccinia Virus protein VP39"/>
    <property type="match status" value="1"/>
</dbReference>
<keyword evidence="5 6" id="KW-0694">RNA-binding</keyword>